<keyword evidence="8" id="KW-1185">Reference proteome</keyword>
<comment type="caution">
    <text evidence="7">The sequence shown here is derived from an EMBL/GenBank/DDBJ whole genome shotgun (WGS) entry which is preliminary data.</text>
</comment>
<dbReference type="PANTHER" id="PTHR33823:SF4">
    <property type="entry name" value="GENERAL STRESS PROTEIN 16O"/>
    <property type="match status" value="1"/>
</dbReference>
<proteinExistence type="predicted"/>
<feature type="compositionally biased region" description="Basic and acidic residues" evidence="5">
    <location>
        <begin position="19"/>
        <end position="31"/>
    </location>
</feature>
<dbReference type="PROSITE" id="PS51128">
    <property type="entry name" value="ZF_DKSA_2"/>
    <property type="match status" value="1"/>
</dbReference>
<feature type="compositionally biased region" description="Polar residues" evidence="5">
    <location>
        <begin position="148"/>
        <end position="164"/>
    </location>
</feature>
<feature type="compositionally biased region" description="Basic and acidic residues" evidence="5">
    <location>
        <begin position="202"/>
        <end position="214"/>
    </location>
</feature>
<feature type="compositionally biased region" description="Basic and acidic residues" evidence="5">
    <location>
        <begin position="136"/>
        <end position="147"/>
    </location>
</feature>
<feature type="compositionally biased region" description="Acidic residues" evidence="5">
    <location>
        <begin position="173"/>
        <end position="200"/>
    </location>
</feature>
<dbReference type="Proteomes" id="UP000031972">
    <property type="component" value="Unassembled WGS sequence"/>
</dbReference>
<dbReference type="SUPFAM" id="SSF57716">
    <property type="entry name" value="Glucocorticoid receptor-like (DNA-binding domain)"/>
    <property type="match status" value="1"/>
</dbReference>
<dbReference type="EMBL" id="JXRR01000018">
    <property type="protein sequence ID" value="KIL45556.1"/>
    <property type="molecule type" value="Genomic_DNA"/>
</dbReference>
<name>A0A0C2VM98_9BACL</name>
<dbReference type="GO" id="GO:0008270">
    <property type="term" value="F:zinc ion binding"/>
    <property type="evidence" value="ECO:0007669"/>
    <property type="project" value="UniProtKB-KW"/>
</dbReference>
<evidence type="ECO:0000313" key="7">
    <source>
        <dbReference type="EMBL" id="KIL45556.1"/>
    </source>
</evidence>
<dbReference type="PATRIC" id="fig|220754.4.peg.3152"/>
<dbReference type="NCBIfam" id="TIGR02890">
    <property type="entry name" value="bacill_yteA"/>
    <property type="match status" value="1"/>
</dbReference>
<dbReference type="Gene3D" id="1.20.120.910">
    <property type="entry name" value="DksA, coiled-coil domain"/>
    <property type="match status" value="1"/>
</dbReference>
<feature type="zinc finger region" description="dksA C4-type" evidence="4">
    <location>
        <begin position="87"/>
        <end position="111"/>
    </location>
</feature>
<dbReference type="AlphaFoldDB" id="A0A0C2VM98"/>
<protein>
    <submittedName>
        <fullName evidence="7">Conjugal transfer protein TraR</fullName>
    </submittedName>
</protein>
<feature type="region of interest" description="Disordered" evidence="5">
    <location>
        <begin position="110"/>
        <end position="214"/>
    </location>
</feature>
<dbReference type="InterPro" id="IPR037187">
    <property type="entry name" value="DnaK_N"/>
</dbReference>
<evidence type="ECO:0000256" key="4">
    <source>
        <dbReference type="PROSITE-ProRule" id="PRU00510"/>
    </source>
</evidence>
<dbReference type="RefSeq" id="WP_041060592.1">
    <property type="nucleotide sequence ID" value="NZ_JXRR01000018.1"/>
</dbReference>
<evidence type="ECO:0000256" key="2">
    <source>
        <dbReference type="ARBA" id="ARBA00022771"/>
    </source>
</evidence>
<dbReference type="OrthoDB" id="9811543at2"/>
<evidence type="ECO:0000256" key="3">
    <source>
        <dbReference type="ARBA" id="ARBA00022833"/>
    </source>
</evidence>
<sequence>MLSNEQINKFKQKLLELKEELTEDPNDKVDADEYSTELSQYDNHPADNATDLLDKELDLALNEHSEDELEKVEAALQAIEEGTYGVCKVTGKDIPVERLEAMPTALTVVEAADKVDENDPQSRPSEETVLSPSTDHPLRSEDGEVRDYQNSFSEAASYGTSETPSDMAGGEKDYDEMYESHEDGDDSINETDEQAEEVGNDLEGKERRIYNNKE</sequence>
<feature type="region of interest" description="Disordered" evidence="5">
    <location>
        <begin position="19"/>
        <end position="47"/>
    </location>
</feature>
<dbReference type="Pfam" id="PF01258">
    <property type="entry name" value="zf-dskA_traR"/>
    <property type="match status" value="1"/>
</dbReference>
<feature type="domain" description="Zinc finger DksA/TraR C4-type" evidence="6">
    <location>
        <begin position="82"/>
        <end position="106"/>
    </location>
</feature>
<dbReference type="InterPro" id="IPR014240">
    <property type="entry name" value="YteA"/>
</dbReference>
<keyword evidence="1" id="KW-0479">Metal-binding</keyword>
<keyword evidence="3" id="KW-0862">Zinc</keyword>
<evidence type="ECO:0000256" key="5">
    <source>
        <dbReference type="SAM" id="MobiDB-lite"/>
    </source>
</evidence>
<evidence type="ECO:0000259" key="6">
    <source>
        <dbReference type="Pfam" id="PF01258"/>
    </source>
</evidence>
<organism evidence="7 8">
    <name type="scientific">Jeotgalibacillus campisalis</name>
    <dbReference type="NCBI Taxonomy" id="220754"/>
    <lineage>
        <taxon>Bacteria</taxon>
        <taxon>Bacillati</taxon>
        <taxon>Bacillota</taxon>
        <taxon>Bacilli</taxon>
        <taxon>Bacillales</taxon>
        <taxon>Caryophanaceae</taxon>
        <taxon>Jeotgalibacillus</taxon>
    </lineage>
</organism>
<evidence type="ECO:0000256" key="1">
    <source>
        <dbReference type="ARBA" id="ARBA00022723"/>
    </source>
</evidence>
<dbReference type="PANTHER" id="PTHR33823">
    <property type="entry name" value="RNA POLYMERASE-BINDING TRANSCRIPTION FACTOR DKSA-RELATED"/>
    <property type="match status" value="1"/>
</dbReference>
<dbReference type="SUPFAM" id="SSF109635">
    <property type="entry name" value="DnaK suppressor protein DksA, alpha-hairpin domain"/>
    <property type="match status" value="1"/>
</dbReference>
<dbReference type="InterPro" id="IPR000962">
    <property type="entry name" value="Znf_DskA_TraR"/>
</dbReference>
<accession>A0A0C2VM98</accession>
<reference evidence="7 8" key="1">
    <citation type="submission" date="2015-01" db="EMBL/GenBank/DDBJ databases">
        <title>Jeotgalibacillus campisalis genome sequencing.</title>
        <authorList>
            <person name="Goh K.M."/>
            <person name="Chan K.-G."/>
            <person name="Yaakop A.S."/>
            <person name="Ee R."/>
            <person name="Gan H.M."/>
            <person name="Chan C.S."/>
        </authorList>
    </citation>
    <scope>NUCLEOTIDE SEQUENCE [LARGE SCALE GENOMIC DNA]</scope>
    <source>
        <strain evidence="7 8">SF-57</strain>
    </source>
</reference>
<keyword evidence="2" id="KW-0863">Zinc-finger</keyword>
<gene>
    <name evidence="7" type="ORF">KR50_31380</name>
</gene>
<evidence type="ECO:0000313" key="8">
    <source>
        <dbReference type="Proteomes" id="UP000031972"/>
    </source>
</evidence>